<dbReference type="EMBL" id="DTBZ01000147">
    <property type="protein sequence ID" value="HGQ18855.1"/>
    <property type="molecule type" value="Genomic_DNA"/>
</dbReference>
<proteinExistence type="predicted"/>
<dbReference type="InterPro" id="IPR004802">
    <property type="entry name" value="tRNA_PsdUridine_synth_B_fam"/>
</dbReference>
<evidence type="ECO:0000313" key="2">
    <source>
        <dbReference type="EMBL" id="HGN37136.1"/>
    </source>
</evidence>
<feature type="domain" description="Dyskerin-like" evidence="1">
    <location>
        <begin position="18"/>
        <end position="66"/>
    </location>
</feature>
<evidence type="ECO:0000313" key="3">
    <source>
        <dbReference type="EMBL" id="HGQ18855.1"/>
    </source>
</evidence>
<reference evidence="2" key="1">
    <citation type="journal article" date="2020" name="mSystems">
        <title>Genome- and Community-Level Interaction Insights into Carbon Utilization and Element Cycling Functions of Hydrothermarchaeota in Hydrothermal Sediment.</title>
        <authorList>
            <person name="Zhou Z."/>
            <person name="Liu Y."/>
            <person name="Xu W."/>
            <person name="Pan J."/>
            <person name="Luo Z.H."/>
            <person name="Li M."/>
        </authorList>
    </citation>
    <scope>NUCLEOTIDE SEQUENCE [LARGE SCALE GENOMIC DNA]</scope>
    <source>
        <strain evidence="2">SpSt-618</strain>
        <strain evidence="3">SpSt-657</strain>
    </source>
</reference>
<dbReference type="GO" id="GO:1990481">
    <property type="term" value="P:mRNA pseudouridine synthesis"/>
    <property type="evidence" value="ECO:0007669"/>
    <property type="project" value="TreeGrafter"/>
</dbReference>
<accession>A0A7J3I8P1</accession>
<dbReference type="AlphaFoldDB" id="A0A7J3I8P1"/>
<gene>
    <name evidence="2" type="ORF">ENT87_06285</name>
    <name evidence="3" type="ORF">ENU30_07790</name>
</gene>
<dbReference type="InterPro" id="IPR020103">
    <property type="entry name" value="PsdUridine_synth_cat_dom_sf"/>
</dbReference>
<dbReference type="SUPFAM" id="SSF55120">
    <property type="entry name" value="Pseudouridine synthase"/>
    <property type="match status" value="1"/>
</dbReference>
<organism evidence="2">
    <name type="scientific">Ignisphaera aggregans</name>
    <dbReference type="NCBI Taxonomy" id="334771"/>
    <lineage>
        <taxon>Archaea</taxon>
        <taxon>Thermoproteota</taxon>
        <taxon>Thermoprotei</taxon>
        <taxon>Desulfurococcales</taxon>
        <taxon>Desulfurococcaceae</taxon>
        <taxon>Ignisphaera</taxon>
    </lineage>
</organism>
<protein>
    <submittedName>
        <fullName evidence="2">tRNA pseudouridine synthase A</fullName>
    </submittedName>
</protein>
<dbReference type="SMART" id="SM01136">
    <property type="entry name" value="DKCLD"/>
    <property type="match status" value="1"/>
</dbReference>
<dbReference type="GO" id="GO:0031120">
    <property type="term" value="P:snRNA pseudouridine synthesis"/>
    <property type="evidence" value="ECO:0007669"/>
    <property type="project" value="TreeGrafter"/>
</dbReference>
<dbReference type="Gene3D" id="3.30.2350.10">
    <property type="entry name" value="Pseudouridine synthase"/>
    <property type="match status" value="1"/>
</dbReference>
<name>A0A7J3I8P1_9CREN</name>
<sequence>MKEIGLDFIKKLDMVANISSDYIVKSDDDTDSKYGYIPLERPIDIHIRYGLIVLDKPPGPTSHEVVAWIKRMFSISRAGHGGTLEPNLLGLGGETLR</sequence>
<dbReference type="GO" id="GO:0009982">
    <property type="term" value="F:pseudouridine synthase activity"/>
    <property type="evidence" value="ECO:0007669"/>
    <property type="project" value="InterPro"/>
</dbReference>
<comment type="caution">
    <text evidence="2">The sequence shown here is derived from an EMBL/GenBank/DDBJ whole genome shotgun (WGS) entry which is preliminary data.</text>
</comment>
<dbReference type="PANTHER" id="PTHR23127:SF0">
    <property type="entry name" value="H_ACA RIBONUCLEOPROTEIN COMPLEX SUBUNIT DKC1"/>
    <property type="match status" value="1"/>
</dbReference>
<dbReference type="EMBL" id="DTAI01000186">
    <property type="protein sequence ID" value="HGN37136.1"/>
    <property type="molecule type" value="Genomic_DNA"/>
</dbReference>
<evidence type="ECO:0000259" key="1">
    <source>
        <dbReference type="SMART" id="SM01136"/>
    </source>
</evidence>
<dbReference type="GO" id="GO:0003723">
    <property type="term" value="F:RNA binding"/>
    <property type="evidence" value="ECO:0007669"/>
    <property type="project" value="InterPro"/>
</dbReference>
<dbReference type="Pfam" id="PF08068">
    <property type="entry name" value="DKCLD"/>
    <property type="match status" value="1"/>
</dbReference>
<dbReference type="GO" id="GO:0031118">
    <property type="term" value="P:rRNA pseudouridine synthesis"/>
    <property type="evidence" value="ECO:0007669"/>
    <property type="project" value="TreeGrafter"/>
</dbReference>
<dbReference type="PANTHER" id="PTHR23127">
    <property type="entry name" value="CENTROMERE/MICROTUBULE BINDING PROTEIN CBF5"/>
    <property type="match status" value="1"/>
</dbReference>
<dbReference type="GO" id="GO:0000495">
    <property type="term" value="P:box H/ACA sno(s)RNA 3'-end processing"/>
    <property type="evidence" value="ECO:0007669"/>
    <property type="project" value="TreeGrafter"/>
</dbReference>
<dbReference type="InterPro" id="IPR012960">
    <property type="entry name" value="Dyskerin-like"/>
</dbReference>